<dbReference type="Gene3D" id="3.10.180.10">
    <property type="entry name" value="2,3-Dihydroxybiphenyl 1,2-Dioxygenase, domain 1"/>
    <property type="match status" value="1"/>
</dbReference>
<dbReference type="InterPro" id="IPR004360">
    <property type="entry name" value="Glyas_Fos-R_dOase_dom"/>
</dbReference>
<feature type="compositionally biased region" description="Basic residues" evidence="1">
    <location>
        <begin position="120"/>
        <end position="164"/>
    </location>
</feature>
<keyword evidence="4" id="KW-1185">Reference proteome</keyword>
<sequence>MPNAFAHIELTTNDLPAAKKFYKSVFAWKLSDVKSPAPYTMIDVGTGVGGGMQAPPMPGAPTGWMPYVEVDDVKKTVAKAAKAGAKIMLDYHSIGDMGAIGVFTDPTGCIIGVWEAPKKAPAKKAGAKKAGAKKAGAKKAGAKKAGAKKAAAKPAKKAGAKKGR</sequence>
<dbReference type="SUPFAM" id="SSF54593">
    <property type="entry name" value="Glyoxalase/Bleomycin resistance protein/Dihydroxybiphenyl dioxygenase"/>
    <property type="match status" value="1"/>
</dbReference>
<dbReference type="InterPro" id="IPR029068">
    <property type="entry name" value="Glyas_Bleomycin-R_OHBP_Dase"/>
</dbReference>
<dbReference type="EMBL" id="CP012333">
    <property type="protein sequence ID" value="AKU98090.1"/>
    <property type="molecule type" value="Genomic_DNA"/>
</dbReference>
<gene>
    <name evidence="3" type="ORF">AKJ09_04754</name>
</gene>
<dbReference type="STRING" id="1391654.AKJ09_04754"/>
<dbReference type="PANTHER" id="PTHR33993:SF14">
    <property type="entry name" value="GB|AAF24581.1"/>
    <property type="match status" value="1"/>
</dbReference>
<dbReference type="InterPro" id="IPR052164">
    <property type="entry name" value="Anthracycline_SecMetBiosynth"/>
</dbReference>
<dbReference type="RefSeq" id="WP_146649123.1">
    <property type="nucleotide sequence ID" value="NZ_CP012333.1"/>
</dbReference>
<dbReference type="AlphaFoldDB" id="A0A0K1PX33"/>
<feature type="region of interest" description="Disordered" evidence="1">
    <location>
        <begin position="118"/>
        <end position="164"/>
    </location>
</feature>
<organism evidence="3 4">
    <name type="scientific">Labilithrix luteola</name>
    <dbReference type="NCBI Taxonomy" id="1391654"/>
    <lineage>
        <taxon>Bacteria</taxon>
        <taxon>Pseudomonadati</taxon>
        <taxon>Myxococcota</taxon>
        <taxon>Polyangia</taxon>
        <taxon>Polyangiales</taxon>
        <taxon>Labilitrichaceae</taxon>
        <taxon>Labilithrix</taxon>
    </lineage>
</organism>
<dbReference type="OrthoDB" id="9792323at2"/>
<proteinExistence type="predicted"/>
<reference evidence="3 4" key="1">
    <citation type="submission" date="2015-08" db="EMBL/GenBank/DDBJ databases">
        <authorList>
            <person name="Babu N.S."/>
            <person name="Beckwith C.J."/>
            <person name="Beseler K.G."/>
            <person name="Brison A."/>
            <person name="Carone J.V."/>
            <person name="Caskin T.P."/>
            <person name="Diamond M."/>
            <person name="Durham M.E."/>
            <person name="Foxe J.M."/>
            <person name="Go M."/>
            <person name="Henderson B.A."/>
            <person name="Jones I.B."/>
            <person name="McGettigan J.A."/>
            <person name="Micheletti S.J."/>
            <person name="Nasrallah M.E."/>
            <person name="Ortiz D."/>
            <person name="Piller C.R."/>
            <person name="Privatt S.R."/>
            <person name="Schneider S.L."/>
            <person name="Sharp S."/>
            <person name="Smith T.C."/>
            <person name="Stanton J.D."/>
            <person name="Ullery H.E."/>
            <person name="Wilson R.J."/>
            <person name="Serrano M.G."/>
            <person name="Buck G."/>
            <person name="Lee V."/>
            <person name="Wang Y."/>
            <person name="Carvalho R."/>
            <person name="Voegtly L."/>
            <person name="Shi R."/>
            <person name="Duckworth R."/>
            <person name="Johnson A."/>
            <person name="Loviza R."/>
            <person name="Walstead R."/>
            <person name="Shah Z."/>
            <person name="Kiflezghi M."/>
            <person name="Wade K."/>
            <person name="Ball S.L."/>
            <person name="Bradley K.W."/>
            <person name="Asai D.J."/>
            <person name="Bowman C.A."/>
            <person name="Russell D.A."/>
            <person name="Pope W.H."/>
            <person name="Jacobs-Sera D."/>
            <person name="Hendrix R.W."/>
            <person name="Hatfull G.F."/>
        </authorList>
    </citation>
    <scope>NUCLEOTIDE SEQUENCE [LARGE SCALE GENOMIC DNA]</scope>
    <source>
        <strain evidence="3 4">DSM 27648</strain>
    </source>
</reference>
<evidence type="ECO:0000313" key="3">
    <source>
        <dbReference type="EMBL" id="AKU98090.1"/>
    </source>
</evidence>
<evidence type="ECO:0000259" key="2">
    <source>
        <dbReference type="PROSITE" id="PS51819"/>
    </source>
</evidence>
<dbReference type="Pfam" id="PF00903">
    <property type="entry name" value="Glyoxalase"/>
    <property type="match status" value="1"/>
</dbReference>
<accession>A0A0K1PX33</accession>
<dbReference type="PROSITE" id="PS51819">
    <property type="entry name" value="VOC"/>
    <property type="match status" value="1"/>
</dbReference>
<dbReference type="PANTHER" id="PTHR33993">
    <property type="entry name" value="GLYOXALASE-RELATED"/>
    <property type="match status" value="1"/>
</dbReference>
<dbReference type="PATRIC" id="fig|1391654.3.peg.4817"/>
<evidence type="ECO:0000256" key="1">
    <source>
        <dbReference type="SAM" id="MobiDB-lite"/>
    </source>
</evidence>
<evidence type="ECO:0000313" key="4">
    <source>
        <dbReference type="Proteomes" id="UP000064967"/>
    </source>
</evidence>
<dbReference type="KEGG" id="llu:AKJ09_04754"/>
<feature type="domain" description="VOC" evidence="2">
    <location>
        <begin position="4"/>
        <end position="116"/>
    </location>
</feature>
<protein>
    <submittedName>
        <fullName evidence="3">1,4-alpha-glucan (Glycogen) branching enzyme, GH-13-type</fullName>
    </submittedName>
</protein>
<dbReference type="Proteomes" id="UP000064967">
    <property type="component" value="Chromosome"/>
</dbReference>
<name>A0A0K1PX33_9BACT</name>
<dbReference type="InterPro" id="IPR037523">
    <property type="entry name" value="VOC_core"/>
</dbReference>